<dbReference type="InterPro" id="IPR036928">
    <property type="entry name" value="AS_sf"/>
</dbReference>
<comment type="caution">
    <text evidence="3">The sequence shown here is derived from an EMBL/GenBank/DDBJ whole genome shotgun (WGS) entry which is preliminary data.</text>
</comment>
<dbReference type="Proteomes" id="UP000320244">
    <property type="component" value="Unassembled WGS sequence"/>
</dbReference>
<dbReference type="Gene3D" id="3.90.1300.10">
    <property type="entry name" value="Amidase signature (AS) domain"/>
    <property type="match status" value="1"/>
</dbReference>
<protein>
    <submittedName>
        <fullName evidence="3">Amidase</fullName>
        <ecNumber evidence="3">3.5.1.4</ecNumber>
    </submittedName>
</protein>
<dbReference type="PANTHER" id="PTHR11895:SF7">
    <property type="entry name" value="GLUTAMYL-TRNA(GLN) AMIDOTRANSFERASE SUBUNIT A, MITOCHONDRIAL"/>
    <property type="match status" value="1"/>
</dbReference>
<dbReference type="SUPFAM" id="SSF75304">
    <property type="entry name" value="Amidase signature (AS) enzymes"/>
    <property type="match status" value="1"/>
</dbReference>
<keyword evidence="3" id="KW-0378">Hydrolase</keyword>
<dbReference type="RefSeq" id="WP_146315465.1">
    <property type="nucleotide sequence ID" value="NZ_VCQV01000004.1"/>
</dbReference>
<evidence type="ECO:0000313" key="3">
    <source>
        <dbReference type="EMBL" id="TWP37895.1"/>
    </source>
</evidence>
<proteinExistence type="inferred from homology"/>
<dbReference type="InterPro" id="IPR000120">
    <property type="entry name" value="Amidase"/>
</dbReference>
<dbReference type="GO" id="GO:0004040">
    <property type="term" value="F:amidase activity"/>
    <property type="evidence" value="ECO:0007669"/>
    <property type="project" value="UniProtKB-EC"/>
</dbReference>
<dbReference type="PANTHER" id="PTHR11895">
    <property type="entry name" value="TRANSAMIDASE"/>
    <property type="match status" value="1"/>
</dbReference>
<evidence type="ECO:0000256" key="1">
    <source>
        <dbReference type="ARBA" id="ARBA00009199"/>
    </source>
</evidence>
<feature type="domain" description="Amidase" evidence="2">
    <location>
        <begin position="41"/>
        <end position="458"/>
    </location>
</feature>
<organism evidence="3 4">
    <name type="scientific">Leekyejoonella antrihumi</name>
    <dbReference type="NCBI Taxonomy" id="1660198"/>
    <lineage>
        <taxon>Bacteria</taxon>
        <taxon>Bacillati</taxon>
        <taxon>Actinomycetota</taxon>
        <taxon>Actinomycetes</taxon>
        <taxon>Micrococcales</taxon>
        <taxon>Dermacoccaceae</taxon>
        <taxon>Leekyejoonella</taxon>
    </lineage>
</organism>
<dbReference type="EC" id="3.5.1.4" evidence="3"/>
<dbReference type="OrthoDB" id="182039at2"/>
<dbReference type="Pfam" id="PF01425">
    <property type="entry name" value="Amidase"/>
    <property type="match status" value="1"/>
</dbReference>
<dbReference type="InterPro" id="IPR020556">
    <property type="entry name" value="Amidase_CS"/>
</dbReference>
<dbReference type="InterPro" id="IPR023631">
    <property type="entry name" value="Amidase_dom"/>
</dbReference>
<reference evidence="3 4" key="1">
    <citation type="submission" date="2019-05" db="EMBL/GenBank/DDBJ databases">
        <authorList>
            <person name="Lee S.D."/>
        </authorList>
    </citation>
    <scope>NUCLEOTIDE SEQUENCE [LARGE SCALE GENOMIC DNA]</scope>
    <source>
        <strain evidence="3 4">C5-26</strain>
    </source>
</reference>
<comment type="similarity">
    <text evidence="1">Belongs to the amidase family.</text>
</comment>
<gene>
    <name evidence="3" type="ORF">FGL98_04060</name>
</gene>
<keyword evidence="4" id="KW-1185">Reference proteome</keyword>
<name>A0A563E638_9MICO</name>
<reference evidence="3 4" key="2">
    <citation type="submission" date="2019-08" db="EMBL/GenBank/DDBJ databases">
        <title>Jejuicoccus antrihumi gen. nov., sp. nov., a new member of the family Dermacoccaceae isolated from a cave.</title>
        <authorList>
            <person name="Schumann P."/>
            <person name="Kim I.S."/>
        </authorList>
    </citation>
    <scope>NUCLEOTIDE SEQUENCE [LARGE SCALE GENOMIC DNA]</scope>
    <source>
        <strain evidence="3 4">C5-26</strain>
    </source>
</reference>
<dbReference type="EMBL" id="VCQV01000004">
    <property type="protein sequence ID" value="TWP37895.1"/>
    <property type="molecule type" value="Genomic_DNA"/>
</dbReference>
<dbReference type="AlphaFoldDB" id="A0A563E638"/>
<sequence>MADTTTSSTTNVHAFAQDALGDRDATGVAAAIRTGEISATEAVEAAIARSNKVEERLNALMYRDFDRARVRAAEPQPGAFSGVPMLFKDNIPVGGLPMTEGSRAMPHSPIEKDGCVADQYRRTGLIAIGTSTMPEFGWTASTETLAYQTHNPWNLDYSAGGSSGGSAAYVAAGVVPIAHGNDGGGSIRIPAACCGLVGLKPTRGRLRTNEGNRTMPVRIVSDSVLARSVRDVAGFFADAERVHHNRLLPRMGLVDQPIDRPLRIGIMVDSPVAPPSDPQTRAAVEDLGHLLESLGHQVEPYTLPLTDSFQDDFSDYWKLLALLASRLGPLMFGKAFDRELLEPLTLGLAKGGRRSLLRAPIYLPRLLATGITSRREFHRGPEVVLTPVLTQTTYRLGHFSPDLDPDEHFQRLLDLCGFTPLANAAGTPAISLPTGSTDDGRPIGTMLSATHGAEPLLLRLALQIEQAQPWRRIQDQ</sequence>
<accession>A0A563E638</accession>
<dbReference type="PROSITE" id="PS00571">
    <property type="entry name" value="AMIDASES"/>
    <property type="match status" value="1"/>
</dbReference>
<evidence type="ECO:0000259" key="2">
    <source>
        <dbReference type="Pfam" id="PF01425"/>
    </source>
</evidence>
<dbReference type="NCBIfam" id="NF005899">
    <property type="entry name" value="PRK07869.1"/>
    <property type="match status" value="1"/>
</dbReference>
<evidence type="ECO:0000313" key="4">
    <source>
        <dbReference type="Proteomes" id="UP000320244"/>
    </source>
</evidence>